<feature type="region of interest" description="Disordered" evidence="1">
    <location>
        <begin position="70"/>
        <end position="101"/>
    </location>
</feature>
<evidence type="ECO:0000256" key="1">
    <source>
        <dbReference type="SAM" id="MobiDB-lite"/>
    </source>
</evidence>
<sequence>MLDLIRRLLVWAGLSAPRSRSRSAAARPPRIVPALLIPEWAPLPAHRSPYGLDTLLDGAATVTVRPYLAAPQQRRRRHEPAMVSSEPDLPAPFWSERAEVV</sequence>
<dbReference type="Proteomes" id="UP000516373">
    <property type="component" value="Chromosome"/>
</dbReference>
<evidence type="ECO:0000313" key="2">
    <source>
        <dbReference type="EMBL" id="BCL21880.1"/>
    </source>
</evidence>
<accession>A0A7G1NJM8</accession>
<dbReference type="AlphaFoldDB" id="A0A7G1NJM8"/>
<organism evidence="2 3">
    <name type="scientific">Streptomyces tuirus</name>
    <dbReference type="NCBI Taxonomy" id="68278"/>
    <lineage>
        <taxon>Bacteria</taxon>
        <taxon>Bacillati</taxon>
        <taxon>Actinomycetota</taxon>
        <taxon>Actinomycetes</taxon>
        <taxon>Kitasatosporales</taxon>
        <taxon>Streptomycetaceae</taxon>
        <taxon>Streptomyces</taxon>
    </lineage>
</organism>
<dbReference type="KEGG" id="stui:GCM10017668_37230"/>
<protein>
    <submittedName>
        <fullName evidence="2">Uncharacterized protein</fullName>
    </submittedName>
</protein>
<evidence type="ECO:0000313" key="3">
    <source>
        <dbReference type="Proteomes" id="UP000516373"/>
    </source>
</evidence>
<reference evidence="2 3" key="1">
    <citation type="journal article" date="2014" name="Int. J. Syst. Evol. Microbiol.">
        <title>Complete genome sequence of Corynebacterium casei LMG S-19264T (=DSM 44701T), isolated from a smear-ripened cheese.</title>
        <authorList>
            <consortium name="US DOE Joint Genome Institute (JGI-PGF)"/>
            <person name="Walter F."/>
            <person name="Albersmeier A."/>
            <person name="Kalinowski J."/>
            <person name="Ruckert C."/>
        </authorList>
    </citation>
    <scope>NUCLEOTIDE SEQUENCE [LARGE SCALE GENOMIC DNA]</scope>
    <source>
        <strain evidence="2 3">JCM 4255</strain>
    </source>
</reference>
<name>A0A7G1NJM8_9ACTN</name>
<dbReference type="EMBL" id="AP023439">
    <property type="protein sequence ID" value="BCL21880.1"/>
    <property type="molecule type" value="Genomic_DNA"/>
</dbReference>
<gene>
    <name evidence="2" type="ORF">GCM10017668_37230</name>
</gene>
<proteinExistence type="predicted"/>